<feature type="region of interest" description="Disordered" evidence="1">
    <location>
        <begin position="609"/>
        <end position="638"/>
    </location>
</feature>
<feature type="domain" description="DUF6603" evidence="2">
    <location>
        <begin position="906"/>
        <end position="1139"/>
    </location>
</feature>
<dbReference type="Pfam" id="PF20248">
    <property type="entry name" value="DUF6603"/>
    <property type="match status" value="1"/>
</dbReference>
<reference evidence="3 4" key="1">
    <citation type="submission" date="2019-02" db="EMBL/GenBank/DDBJ databases">
        <title>Draft genome sequences of novel Actinobacteria.</title>
        <authorList>
            <person name="Sahin N."/>
            <person name="Ay H."/>
            <person name="Saygin H."/>
        </authorList>
    </citation>
    <scope>NUCLEOTIDE SEQUENCE [LARGE SCALE GENOMIC DNA]</scope>
    <source>
        <strain evidence="3 4">KC603</strain>
    </source>
</reference>
<feature type="region of interest" description="Disordered" evidence="1">
    <location>
        <begin position="376"/>
        <end position="396"/>
    </location>
</feature>
<evidence type="ECO:0000313" key="4">
    <source>
        <dbReference type="Proteomes" id="UP000295621"/>
    </source>
</evidence>
<dbReference type="InterPro" id="IPR046538">
    <property type="entry name" value="DUF6603"/>
</dbReference>
<feature type="region of interest" description="Disordered" evidence="1">
    <location>
        <begin position="582"/>
        <end position="601"/>
    </location>
</feature>
<feature type="region of interest" description="Disordered" evidence="1">
    <location>
        <begin position="1732"/>
        <end position="1757"/>
    </location>
</feature>
<name>A0A4R4RPT3_9ACTN</name>
<protein>
    <recommendedName>
        <fullName evidence="2">DUF6603 domain-containing protein</fullName>
    </recommendedName>
</protein>
<keyword evidence="4" id="KW-1185">Reference proteome</keyword>
<organism evidence="3 4">
    <name type="scientific">Jiangella ureilytica</name>
    <dbReference type="NCBI Taxonomy" id="2530374"/>
    <lineage>
        <taxon>Bacteria</taxon>
        <taxon>Bacillati</taxon>
        <taxon>Actinomycetota</taxon>
        <taxon>Actinomycetes</taxon>
        <taxon>Jiangellales</taxon>
        <taxon>Jiangellaceae</taxon>
        <taxon>Jiangella</taxon>
    </lineage>
</organism>
<dbReference type="RefSeq" id="WP_131983540.1">
    <property type="nucleotide sequence ID" value="NZ_SMKL01000028.1"/>
</dbReference>
<accession>A0A4R4RPT3</accession>
<dbReference type="OrthoDB" id="7051116at2"/>
<evidence type="ECO:0000256" key="1">
    <source>
        <dbReference type="SAM" id="MobiDB-lite"/>
    </source>
</evidence>
<feature type="compositionally biased region" description="Acidic residues" evidence="1">
    <location>
        <begin position="1661"/>
        <end position="1674"/>
    </location>
</feature>
<feature type="region of interest" description="Disordered" evidence="1">
    <location>
        <begin position="1651"/>
        <end position="1674"/>
    </location>
</feature>
<sequence length="2262" mass="237749">MSLWDDMPSSLKSGGKLDSLEPVLDSVDTPVESERAEDDGFTWRIWTTTAGGDQPLSVDPATGSFSHSPSAAISTGTPIVFPDPRVGLELGLRLTGPGGDPDGTVRLVIDTPGPFVRVPFLRGAKLDAQGQLRADPDNPDVRFTLPALRVRLLRPAGGGMKVDLLSSTIGGTSPQDQIFDFIRMEPRHALIGPGEVVGFAFRSATLDLTGEAGPAGVPANARTQPDEWQGLYLPEVRLFVAPSGLEGLAANAGVRDLWIGVGRHAGVTGLFEAEVVNRGQSPTVRLAFQGPAGEWYPVQDGDPVLNPVELPDSATLYVSAGGGLAPYAYRVLVDGADPTTLDRRTILLPATDTMTLDVRVSDAGLHEYTRTITVRRATPSGGGAPTSPPSDQVVPRTVTSTGHRVVVRSQTVTHATVALEPDDGGTVAWSWPGGSAGGPTAQIPVAAGATVTVTATRTVTAATVAPFSMYTLFNHPAATEFPSPPANDWTRNPLNVGTAAASSRTGWGSVPSFLSADSLARLGQLPKNTPITVEGFASYENKDDAGTVEHNQELSERRRDALIHLLETHPDLSFTAVSAGTAHGHGTAQGSTAPAPGASDWWRATATPASAADTTETITAELKRPPAPDVTDVDPEPQRPLVPDCFRKIGIRVELIRGTFVRAEVYGEFDVRTAAEARLDEHTSDELPARTNPSDGICTFLVRLRIAEDRSSWLAGAEFRAIEGDLDGLAKVERSATGSNTALDVLGAVAALSPLLAAATPPSPTAGELVPLVVLGSAAVGLGAAGRIQTQSVILRGGELVVTDGLVDPATGSGPTTTQVSVLLDLETAFSFDLGFIRVDPAKPIVTRYKAVGVRSSWDTETDGDGTVEYVPLPVFDPSRGYTVDVPAGSLAATPPLDSLLRVLGVKVSRLNPTYLEVEVGLGVDLGIVEVDTVRVRLRLDAAEAPQLTKLGATLDIPGAIHGTGYLEITEFGFKGAFDLTFPSVGLRAAAILALESRAGTTGVLVGAEVEFPVPLPLGNSGLGIFGFLGGVGVNYRRLEPPGVQAPALRWLEAQLTPARGFNVMHPAGWELSGGSFAIAAGVMLGTAEGGFLLHLKGIVLVEVPGPRLLLMMKADVLSLPPVLKSQSSATFLAVLDLDLGRGTITIGIVAEYDVVDLLHIRVPVTAFFDLQQSRNWFIDLGSYTDPVTVRVLDAFKGTGYLMIHGDGTTLANPELPIVTSGLAIAVGFHLQCVLMGSKAVGLYFEVAAGFDALVLFEPFAIGGTIYARGELRLWVVGVSAKAELTVLVGRQLENGVEVERTYIHGEVCGKVDLFFFDIEGCIELTIGESEPSPPPAPPLVAGVSLVSRSPALVEGSATDRAVDGRLADALDEDDAGPVPTVPLDAVPVVLFDVPPMVAAGDVVLGGQARGESGAGADPWVRRADRWWRYQVTRVELLGDLQPDPPAGKTPATWWARDAPGQSQLGPALALLSWLPTPTPRAVPYGESLTTSVRERWGHVCAEVAPPAFVLWTFDGKPPGPNPAGWRLDGVAWPDPDGAFRTADVRAALGVTEAWRTGDAVADLLQGTDPAIVVGDAVPCPQGRIRLVESVHDWDAGNPLEYGNAALPTSGDALGDVVELMAAGASLADLAATWVDTAWDKEFSRTPLRCQGRVLRSPSGDEPEPAPDAPEDERELVKRVWDETGFSPSELANCLRLRCDDGVEALELLLLVSERMLNEGLSVVCRDADGTEVGRQPVTPDSMVTSSNPLPADWTDPDGPWADPIERAGRLAARVVANQRDLLLCRVIVDVPGQVTAVEIGAGRGEEDLVATPYWLIAAVGLTGAERFRYDYDSRVVTTERDLLESTVSQDPTDVALLVPSRQYTVRVGWRAESVQQEAKPSATAQENWGAEQVQDFRFGADGPDEAPADLGGWLLASAPSMNETGVLCAEPIRIALATQNVTALFDAYGEELRVGVQAASGHHPEPPGGGPAGGALTLPTGLGGVLGSLTPALAGVMTPWQQAVTELLDELPCTSSSGSSAYGTIVTLPYDLQPLTDYLLDIEAVPKNAPAGATGRRVHRVGFTTSRFGTVGELAQLVRLAPREQRLVPSPAALGTLPVAPAGDVLDAAYQAAGLAVPEVPRYPVVHVLWSGDAVPQPVAVVVESSEAMWRSRPVPTVVAGPPDPSAGPGHQWWAAVEADWLSLQPSTAVPAGGDPPRAGITRLVRGPGGTRAVVLLAPGSRGAELRLDLVVPGDALAGSAEQRAEALRIVLDAAPWEVED</sequence>
<feature type="region of interest" description="Disordered" evidence="1">
    <location>
        <begin position="1"/>
        <end position="35"/>
    </location>
</feature>
<evidence type="ECO:0000259" key="2">
    <source>
        <dbReference type="Pfam" id="PF20248"/>
    </source>
</evidence>
<comment type="caution">
    <text evidence="3">The sequence shown here is derived from an EMBL/GenBank/DDBJ whole genome shotgun (WGS) entry which is preliminary data.</text>
</comment>
<dbReference type="Proteomes" id="UP000295621">
    <property type="component" value="Unassembled WGS sequence"/>
</dbReference>
<gene>
    <name evidence="3" type="ORF">E1212_14260</name>
</gene>
<evidence type="ECO:0000313" key="3">
    <source>
        <dbReference type="EMBL" id="TDC50722.1"/>
    </source>
</evidence>
<dbReference type="EMBL" id="SMKL01000028">
    <property type="protein sequence ID" value="TDC50722.1"/>
    <property type="molecule type" value="Genomic_DNA"/>
</dbReference>
<proteinExistence type="predicted"/>
<feature type="compositionally biased region" description="Low complexity" evidence="1">
    <location>
        <begin position="582"/>
        <end position="593"/>
    </location>
</feature>